<dbReference type="CDD" id="cd00201">
    <property type="entry name" value="WW"/>
    <property type="match status" value="1"/>
</dbReference>
<feature type="region of interest" description="Disordered" evidence="1">
    <location>
        <begin position="137"/>
        <end position="224"/>
    </location>
</feature>
<dbReference type="EMBL" id="LCTW02000192">
    <property type="protein sequence ID" value="KXX76792.1"/>
    <property type="molecule type" value="Genomic_DNA"/>
</dbReference>
<feature type="region of interest" description="Disordered" evidence="1">
    <location>
        <begin position="248"/>
        <end position="363"/>
    </location>
</feature>
<feature type="compositionally biased region" description="Basic and acidic residues" evidence="1">
    <location>
        <begin position="202"/>
        <end position="215"/>
    </location>
</feature>
<feature type="compositionally biased region" description="Pro residues" evidence="1">
    <location>
        <begin position="80"/>
        <end position="115"/>
    </location>
</feature>
<feature type="compositionally biased region" description="Acidic residues" evidence="1">
    <location>
        <begin position="336"/>
        <end position="363"/>
    </location>
</feature>
<evidence type="ECO:0000313" key="4">
    <source>
        <dbReference type="Proteomes" id="UP000078237"/>
    </source>
</evidence>
<name>A0A175VZM4_9PEZI</name>
<dbReference type="Proteomes" id="UP000078237">
    <property type="component" value="Unassembled WGS sequence"/>
</dbReference>
<evidence type="ECO:0000259" key="2">
    <source>
        <dbReference type="PROSITE" id="PS50020"/>
    </source>
</evidence>
<dbReference type="SMART" id="SM00456">
    <property type="entry name" value="WW"/>
    <property type="match status" value="1"/>
</dbReference>
<accession>A0A175VZM4</accession>
<gene>
    <name evidence="3" type="ORF">MMYC01_205464</name>
</gene>
<proteinExistence type="predicted"/>
<reference evidence="3 4" key="1">
    <citation type="journal article" date="2016" name="Genome Announc.">
        <title>Genome Sequence of Madurella mycetomatis mm55, Isolated from a Human Mycetoma Case in Sudan.</title>
        <authorList>
            <person name="Smit S."/>
            <person name="Derks M.F."/>
            <person name="Bervoets S."/>
            <person name="Fahal A."/>
            <person name="van Leeuwen W."/>
            <person name="van Belkum A."/>
            <person name="van de Sande W.W."/>
        </authorList>
    </citation>
    <scope>NUCLEOTIDE SEQUENCE [LARGE SCALE GENOMIC DNA]</scope>
    <source>
        <strain evidence="4">mm55</strain>
    </source>
</reference>
<feature type="region of interest" description="Disordered" evidence="1">
    <location>
        <begin position="1"/>
        <end position="119"/>
    </location>
</feature>
<dbReference type="InterPro" id="IPR001202">
    <property type="entry name" value="WW_dom"/>
</dbReference>
<feature type="compositionally biased region" description="Basic and acidic residues" evidence="1">
    <location>
        <begin position="22"/>
        <end position="31"/>
    </location>
</feature>
<organism evidence="3 4">
    <name type="scientific">Madurella mycetomatis</name>
    <dbReference type="NCBI Taxonomy" id="100816"/>
    <lineage>
        <taxon>Eukaryota</taxon>
        <taxon>Fungi</taxon>
        <taxon>Dikarya</taxon>
        <taxon>Ascomycota</taxon>
        <taxon>Pezizomycotina</taxon>
        <taxon>Sordariomycetes</taxon>
        <taxon>Sordariomycetidae</taxon>
        <taxon>Sordariales</taxon>
        <taxon>Sordariales incertae sedis</taxon>
        <taxon>Madurella</taxon>
    </lineage>
</organism>
<keyword evidence="4" id="KW-1185">Reference proteome</keyword>
<dbReference type="SUPFAM" id="SSF51045">
    <property type="entry name" value="WW domain"/>
    <property type="match status" value="1"/>
</dbReference>
<feature type="compositionally biased region" description="Low complexity" evidence="1">
    <location>
        <begin position="183"/>
        <end position="195"/>
    </location>
</feature>
<comment type="caution">
    <text evidence="3">The sequence shown here is derived from an EMBL/GenBank/DDBJ whole genome shotgun (WGS) entry which is preliminary data.</text>
</comment>
<dbReference type="Gene3D" id="2.20.70.10">
    <property type="match status" value="1"/>
</dbReference>
<dbReference type="AlphaFoldDB" id="A0A175VZM4"/>
<protein>
    <submittedName>
        <fullName evidence="3">WW domain-containing protein WWM1</fullName>
    </submittedName>
</protein>
<feature type="compositionally biased region" description="Low complexity" evidence="1">
    <location>
        <begin position="39"/>
        <end position="63"/>
    </location>
</feature>
<dbReference type="InterPro" id="IPR036020">
    <property type="entry name" value="WW_dom_sf"/>
</dbReference>
<dbReference type="STRING" id="100816.A0A175VZM4"/>
<feature type="domain" description="WW" evidence="2">
    <location>
        <begin position="112"/>
        <end position="146"/>
    </location>
</feature>
<feature type="compositionally biased region" description="Polar residues" evidence="1">
    <location>
        <begin position="272"/>
        <end position="284"/>
    </location>
</feature>
<dbReference type="Pfam" id="PF00397">
    <property type="entry name" value="WW"/>
    <property type="match status" value="1"/>
</dbReference>
<sequence length="363" mass="39386">MSFFKKLADNLGEDLGRLGLGSDKDRKDEARPSGSARHYAPPQQYYPQGYGQPNPQSYPGQYHSPPPQGYYPPQHQPDVSSPPPPPQQVPYAYPPEPGPRPPPPYTPPADKPPIPAGWTPRWDDHYQRWYYVEDATGRSQWEAPGYNPETYSGEDVSRGHGTRYSPAGYGGHYSEHGSQNPVYGGQYPGSDSYQSGYGGHYSGRDSHSDPYSSDRKKGKKGSSGMLLGAAGGLAVGAVAGAVIAHEITEGDSSSDSEHGGHRTSYAPAPAPVSNTTIIYETNYYSSASPPEPAPGVLPVYNQEGEEVDSSDLESLREARDDYEEALADAADSDASSSEEEALEEAQEAYEEAYEEAYDEAYED</sequence>
<dbReference type="PROSITE" id="PS50020">
    <property type="entry name" value="WW_DOMAIN_2"/>
    <property type="match status" value="1"/>
</dbReference>
<dbReference type="OrthoDB" id="2444812at2759"/>
<evidence type="ECO:0000313" key="3">
    <source>
        <dbReference type="EMBL" id="KXX76792.1"/>
    </source>
</evidence>
<dbReference type="VEuPathDB" id="FungiDB:MMYC01_205464"/>
<evidence type="ECO:0000256" key="1">
    <source>
        <dbReference type="SAM" id="MobiDB-lite"/>
    </source>
</evidence>